<evidence type="ECO:0000313" key="10">
    <source>
        <dbReference type="Proteomes" id="UP001182556"/>
    </source>
</evidence>
<evidence type="ECO:0000256" key="2">
    <source>
        <dbReference type="ARBA" id="ARBA00009519"/>
    </source>
</evidence>
<comment type="cofactor">
    <cofactor evidence="7">
        <name>Mn(2+)</name>
        <dbReference type="ChEBI" id="CHEBI:29035"/>
    </cofactor>
    <cofactor evidence="7">
        <name>Ni(2+)</name>
        <dbReference type="ChEBI" id="CHEBI:49786"/>
    </cofactor>
</comment>
<sequence>MVQLFKLPYDRVSPKDKDSFAYTTLVKRWPTILTGVINTVTNINHELHSSSSPDAQAQIEEGKQIVAKISAMKHEMGRNTPLPLIEDDGEGNVQCYNEEIETFPEEERGWSKVNWLFAECYVYRRLRSFFAVTQHWKIFDPFFQSKADTYRSSSGAIIHLAKALNAMVEQKDLLDRSDEPGSPLEIAFMEMIQADLWGNATDLSLLVDLKYEDLQKLQAVGAAAQAEQAKLILRNDLDKAWAHIKSLKNGRVDIVMDNAGFELYTDFIFADFLISCTPFVSEIVFHGKAIPWFVSDVLPYDFTWAIDSLLDRDFFASASTPPTAEDTENLVTLASRWKSHLASGKFRLSVPTDTPLGLAQTDSLGGFWTTQYAYQDLPEAAPQVLAELQKADLVVFKGDLNYRKLIGDAWWPTTTPFDEALGPLAGKITLLSLRTNKADTIAGLAEGIAERLDKEDASWRVSGKYAVVSFSSRK</sequence>
<evidence type="ECO:0000256" key="7">
    <source>
        <dbReference type="RuleBase" id="RU367030"/>
    </source>
</evidence>
<dbReference type="GO" id="GO:0016791">
    <property type="term" value="F:phosphatase activity"/>
    <property type="evidence" value="ECO:0007669"/>
    <property type="project" value="TreeGrafter"/>
</dbReference>
<evidence type="ECO:0000256" key="6">
    <source>
        <dbReference type="ARBA" id="ARBA00048809"/>
    </source>
</evidence>
<comment type="caution">
    <text evidence="9">The sequence shown here is derived from an EMBL/GenBank/DDBJ whole genome shotgun (WGS) entry which is preliminary data.</text>
</comment>
<name>A0AAD9L7V7_PAPLA</name>
<keyword evidence="4 7" id="KW-0378">Hydrolase</keyword>
<dbReference type="GO" id="GO:0006974">
    <property type="term" value="P:DNA damage response"/>
    <property type="evidence" value="ECO:0007669"/>
    <property type="project" value="TreeGrafter"/>
</dbReference>
<dbReference type="SUPFAM" id="SSF111321">
    <property type="entry name" value="AF1104-like"/>
    <property type="match status" value="1"/>
</dbReference>
<dbReference type="InterPro" id="IPR002791">
    <property type="entry name" value="ARMT1-like_metal-bd"/>
</dbReference>
<proteinExistence type="inferred from homology"/>
<evidence type="ECO:0000256" key="5">
    <source>
        <dbReference type="ARBA" id="ARBA00023211"/>
    </source>
</evidence>
<dbReference type="Pfam" id="PF01937">
    <property type="entry name" value="ARMT1-like_dom"/>
    <property type="match status" value="1"/>
</dbReference>
<dbReference type="PANTHER" id="PTHR12260">
    <property type="entry name" value="DAMAGE-CONTROL PHOSPHATASE ARMT1"/>
    <property type="match status" value="1"/>
</dbReference>
<dbReference type="EMBL" id="JAODAN010000002">
    <property type="protein sequence ID" value="KAK1926541.1"/>
    <property type="molecule type" value="Genomic_DNA"/>
</dbReference>
<comment type="catalytic activity">
    <reaction evidence="1 7">
        <text>beta-D-fructose 1-phosphate + H2O = D-fructose + phosphate</text>
        <dbReference type="Rhea" id="RHEA:35603"/>
        <dbReference type="ChEBI" id="CHEBI:15377"/>
        <dbReference type="ChEBI" id="CHEBI:37721"/>
        <dbReference type="ChEBI" id="CHEBI:43474"/>
        <dbReference type="ChEBI" id="CHEBI:138881"/>
    </reaction>
</comment>
<protein>
    <recommendedName>
        <fullName evidence="7">Sugar phosphate phosphatase</fullName>
        <ecNumber evidence="7">3.1.3.-</ecNumber>
    </recommendedName>
</protein>
<evidence type="ECO:0000313" key="9">
    <source>
        <dbReference type="EMBL" id="KAK1926541.1"/>
    </source>
</evidence>
<dbReference type="EC" id="3.1.3.-" evidence="7"/>
<evidence type="ECO:0000259" key="8">
    <source>
        <dbReference type="Pfam" id="PF01937"/>
    </source>
</evidence>
<comment type="similarity">
    <text evidence="2 7">Belongs to the damage-control phosphatase family. Sugar phosphate phosphatase III subfamily.</text>
</comment>
<organism evidence="9 10">
    <name type="scientific">Papiliotrema laurentii</name>
    <name type="common">Cryptococcus laurentii</name>
    <dbReference type="NCBI Taxonomy" id="5418"/>
    <lineage>
        <taxon>Eukaryota</taxon>
        <taxon>Fungi</taxon>
        <taxon>Dikarya</taxon>
        <taxon>Basidiomycota</taxon>
        <taxon>Agaricomycotina</taxon>
        <taxon>Tremellomycetes</taxon>
        <taxon>Tremellales</taxon>
        <taxon>Rhynchogastremaceae</taxon>
        <taxon>Papiliotrema</taxon>
    </lineage>
</organism>
<evidence type="ECO:0000256" key="4">
    <source>
        <dbReference type="ARBA" id="ARBA00022801"/>
    </source>
</evidence>
<dbReference type="Proteomes" id="UP001182556">
    <property type="component" value="Unassembled WGS sequence"/>
</dbReference>
<reference evidence="9" key="1">
    <citation type="submission" date="2023-02" db="EMBL/GenBank/DDBJ databases">
        <title>Identification and recombinant expression of a fungal hydrolase from Papiliotrema laurentii that hydrolyzes apple cutin and clears colloidal polyester polyurethane.</title>
        <authorList>
            <consortium name="DOE Joint Genome Institute"/>
            <person name="Roman V.A."/>
            <person name="Bojanowski C."/>
            <person name="Crable B.R."/>
            <person name="Wagner D.N."/>
            <person name="Hung C.S."/>
            <person name="Nadeau L.J."/>
            <person name="Schratz L."/>
            <person name="Haridas S."/>
            <person name="Pangilinan J."/>
            <person name="Lipzen A."/>
            <person name="Na H."/>
            <person name="Yan M."/>
            <person name="Ng V."/>
            <person name="Grigoriev I.V."/>
            <person name="Spatafora J.W."/>
            <person name="Barlow D."/>
            <person name="Biffinger J."/>
            <person name="Kelley-Loughnane N."/>
            <person name="Varaljay V.A."/>
            <person name="Crookes-Goodson W.J."/>
        </authorList>
    </citation>
    <scope>NUCLEOTIDE SEQUENCE</scope>
    <source>
        <strain evidence="9">5307AH</strain>
    </source>
</reference>
<evidence type="ECO:0000256" key="3">
    <source>
        <dbReference type="ARBA" id="ARBA00022723"/>
    </source>
</evidence>
<dbReference type="FunFam" id="1.20.930.60:FF:000002">
    <property type="entry name" value="Protein-glutamate O-methyltransferase C1393.13"/>
    <property type="match status" value="1"/>
</dbReference>
<comment type="domain">
    <text evidence="7">Subfamily III proteins have a conserved RTxK motif about 40-50 residues from the C-terminus; the threonine may be replaced by serine or cysteine.</text>
</comment>
<keyword evidence="5 7" id="KW-0464">Manganese</keyword>
<dbReference type="Gene3D" id="1.20.930.60">
    <property type="match status" value="1"/>
</dbReference>
<keyword evidence="10" id="KW-1185">Reference proteome</keyword>
<dbReference type="GO" id="GO:0046872">
    <property type="term" value="F:metal ion binding"/>
    <property type="evidence" value="ECO:0007669"/>
    <property type="project" value="UniProtKB-UniRule"/>
</dbReference>
<feature type="domain" description="Damage-control phosphatase ARMT1-like metal-binding" evidence="8">
    <location>
        <begin position="24"/>
        <end position="450"/>
    </location>
</feature>
<evidence type="ECO:0000256" key="1">
    <source>
        <dbReference type="ARBA" id="ARBA00001326"/>
    </source>
</evidence>
<dbReference type="AlphaFoldDB" id="A0AAD9L7V7"/>
<dbReference type="GO" id="GO:0005634">
    <property type="term" value="C:nucleus"/>
    <property type="evidence" value="ECO:0007669"/>
    <property type="project" value="TreeGrafter"/>
</dbReference>
<dbReference type="InterPro" id="IPR039763">
    <property type="entry name" value="ARMT1"/>
</dbReference>
<comment type="catalytic activity">
    <reaction evidence="6 7">
        <text>beta-D-fructose 6-phosphate = dihydroxyacetone + D-glyceraldehyde 3-phosphate</text>
        <dbReference type="Rhea" id="RHEA:28002"/>
        <dbReference type="ChEBI" id="CHEBI:16016"/>
        <dbReference type="ChEBI" id="CHEBI:57634"/>
        <dbReference type="ChEBI" id="CHEBI:59776"/>
    </reaction>
</comment>
<comment type="function">
    <text evidence="7">Metal-dependent phosphatase that shows phosphatase activity against several substrates, including fructose-1-phosphate and fructose-6-phosphate. Its preference for fructose-1-phosphate, a strong glycating agent that causes DNA damage rather than a canonical yeast metabolite, suggests a damage-control function in hexose phosphate metabolism.</text>
</comment>
<accession>A0AAD9L7V7</accession>
<dbReference type="Gene3D" id="3.40.50.10880">
    <property type="entry name" value="Uncharacterised protein PF01937, DUF89, domain 3"/>
    <property type="match status" value="1"/>
</dbReference>
<dbReference type="InterPro" id="IPR036075">
    <property type="entry name" value="ARMT-1-like_metal-bd_sf"/>
</dbReference>
<keyword evidence="3 7" id="KW-0479">Metal-binding</keyword>
<gene>
    <name evidence="9" type="ORF">DB88DRAFT_508633</name>
</gene>
<dbReference type="PANTHER" id="PTHR12260:SF6">
    <property type="entry name" value="DAMAGE-CONTROL PHOSPHATASE ARMT1"/>
    <property type="match status" value="1"/>
</dbReference>